<organism evidence="7 8">
    <name type="scientific">Bos indicus x Bos taurus</name>
    <name type="common">Hybrid cattle</name>
    <dbReference type="NCBI Taxonomy" id="30522"/>
    <lineage>
        <taxon>Eukaryota</taxon>
        <taxon>Metazoa</taxon>
        <taxon>Chordata</taxon>
        <taxon>Craniata</taxon>
        <taxon>Vertebrata</taxon>
        <taxon>Euteleostomi</taxon>
        <taxon>Mammalia</taxon>
        <taxon>Eutheria</taxon>
        <taxon>Laurasiatheria</taxon>
        <taxon>Artiodactyla</taxon>
        <taxon>Ruminantia</taxon>
        <taxon>Pecora</taxon>
        <taxon>Bovidae</taxon>
        <taxon>Bovinae</taxon>
        <taxon>Bos</taxon>
    </lineage>
</organism>
<protein>
    <recommendedName>
        <fullName evidence="6">CCHC-type domain-containing protein</fullName>
    </recommendedName>
</protein>
<evidence type="ECO:0000313" key="7">
    <source>
        <dbReference type="Ensembl" id="ENSBIXP00000026084.1"/>
    </source>
</evidence>
<sequence length="521" mass="58375">MGEGKETVKNLLHSACPERVPTDTFSLWNMIRDALDPAHESERVPSKEESEEEESKPSYRQLRSMLAAMNTNSHLESGDEKEEQLSLQDEKDLEAAAARYHSDEYWSFSAKDAPKSLRETSPIRPFVRSKQQTVKSPEQEKRNMGRSHPPIPPPPYEGKRPPLGVSQRRVFSSPEDEFDPHLEACFSVIFEERDGRDVPSWEPLSMKLIKELKQACALYGATAPYTLTLLDALAARWMIPYDWKTVAKASLSGGQYLLWRAEYEDLARKQASANRRYGPRHIVQEMLEGINEFDTIRDQMGLDREALEQVTACALGSWRSLPQGKESTSSFSNIKQKPEEPYEDFVSRLIEGIHRVIPSDEAAGILVKQLAFENANSTCQAILRPIKKSGEIGDYIKQCADVGPAIMRGIVIAAAIKGSSYQQTVQSLFAGRNNPSKSYLNNQGQNTNLSKACFSCGQEGHFIRACPQKTAGSSLPNPASLAVTPNLPKTPCLRCQKGYHWTKDCRSKFHKNGTLLVPDQQ</sequence>
<reference evidence="7" key="3">
    <citation type="submission" date="2025-09" db="UniProtKB">
        <authorList>
            <consortium name="Ensembl"/>
        </authorList>
    </citation>
    <scope>IDENTIFICATION</scope>
</reference>
<dbReference type="SUPFAM" id="SSF47353">
    <property type="entry name" value="Retrovirus capsid dimerization domain-like"/>
    <property type="match status" value="1"/>
</dbReference>
<dbReference type="GO" id="GO:0016032">
    <property type="term" value="P:viral process"/>
    <property type="evidence" value="ECO:0007669"/>
    <property type="project" value="InterPro"/>
</dbReference>
<reference evidence="7" key="2">
    <citation type="submission" date="2025-08" db="UniProtKB">
        <authorList>
            <consortium name="Ensembl"/>
        </authorList>
    </citation>
    <scope>IDENTIFICATION</scope>
</reference>
<evidence type="ECO:0000313" key="8">
    <source>
        <dbReference type="Proteomes" id="UP000314981"/>
    </source>
</evidence>
<accession>A0A4W2DPL7</accession>
<proteinExistence type="predicted"/>
<dbReference type="Pfam" id="PF19317">
    <property type="entry name" value="Gag_p24_C"/>
    <property type="match status" value="1"/>
</dbReference>
<dbReference type="InterPro" id="IPR008919">
    <property type="entry name" value="Retrov_capsid_N"/>
</dbReference>
<dbReference type="OMA" id="QEKRNMG"/>
<dbReference type="InterPro" id="IPR045345">
    <property type="entry name" value="Gag_p24_C"/>
</dbReference>
<dbReference type="InterPro" id="IPR050195">
    <property type="entry name" value="Primate_lentivir_Gag_pol-like"/>
</dbReference>
<evidence type="ECO:0000256" key="3">
    <source>
        <dbReference type="ARBA" id="ARBA00022833"/>
    </source>
</evidence>
<dbReference type="AlphaFoldDB" id="A0A4W2DPL7"/>
<dbReference type="Gene3D" id="4.10.60.10">
    <property type="entry name" value="Zinc finger, CCHC-type"/>
    <property type="match status" value="1"/>
</dbReference>
<evidence type="ECO:0000256" key="1">
    <source>
        <dbReference type="ARBA" id="ARBA00022723"/>
    </source>
</evidence>
<evidence type="ECO:0000256" key="4">
    <source>
        <dbReference type="PROSITE-ProRule" id="PRU00047"/>
    </source>
</evidence>
<dbReference type="Gene3D" id="1.10.1200.30">
    <property type="match status" value="1"/>
</dbReference>
<dbReference type="PANTHER" id="PTHR40389">
    <property type="entry name" value="ENDOGENOUS RETROVIRUS GROUP K MEMBER 24 GAG POLYPROTEIN-RELATED"/>
    <property type="match status" value="1"/>
</dbReference>
<dbReference type="Pfam" id="PF00607">
    <property type="entry name" value="Gag_p24"/>
    <property type="match status" value="1"/>
</dbReference>
<dbReference type="PANTHER" id="PTHR40389:SF3">
    <property type="entry name" value="IGE-BINDING PROTEIN"/>
    <property type="match status" value="1"/>
</dbReference>
<dbReference type="InterPro" id="IPR001878">
    <property type="entry name" value="Znf_CCHC"/>
</dbReference>
<dbReference type="GO" id="GO:0003676">
    <property type="term" value="F:nucleic acid binding"/>
    <property type="evidence" value="ECO:0007669"/>
    <property type="project" value="InterPro"/>
</dbReference>
<dbReference type="STRING" id="30522.A0A4W2DPL7"/>
<dbReference type="InterPro" id="IPR008916">
    <property type="entry name" value="Retrov_capsid_C"/>
</dbReference>
<reference evidence="7 8" key="1">
    <citation type="submission" date="2018-11" db="EMBL/GenBank/DDBJ databases">
        <title>Haplotype-resolved cattle genomes.</title>
        <authorList>
            <person name="Low W.Y."/>
            <person name="Tearle R."/>
            <person name="Bickhart D.M."/>
            <person name="Rosen B.D."/>
            <person name="Koren S."/>
            <person name="Rhie A."/>
            <person name="Hiendleder S."/>
            <person name="Phillippy A.M."/>
            <person name="Smith T.P.L."/>
            <person name="Williams J.L."/>
        </authorList>
    </citation>
    <scope>NUCLEOTIDE SEQUENCE [LARGE SCALE GENOMIC DNA]</scope>
</reference>
<dbReference type="InterPro" id="IPR036875">
    <property type="entry name" value="Znf_CCHC_sf"/>
</dbReference>
<dbReference type="Ensembl" id="ENSBIXT00000043066.1">
    <property type="protein sequence ID" value="ENSBIXP00000026084.1"/>
    <property type="gene ID" value="ENSBIXG00000028173.1"/>
</dbReference>
<dbReference type="Pfam" id="PF00098">
    <property type="entry name" value="zf-CCHC"/>
    <property type="match status" value="1"/>
</dbReference>
<dbReference type="SMART" id="SM00343">
    <property type="entry name" value="ZnF_C2HC"/>
    <property type="match status" value="2"/>
</dbReference>
<dbReference type="SUPFAM" id="SSF47943">
    <property type="entry name" value="Retrovirus capsid protein, N-terminal core domain"/>
    <property type="match status" value="1"/>
</dbReference>
<evidence type="ECO:0000259" key="6">
    <source>
        <dbReference type="PROSITE" id="PS50158"/>
    </source>
</evidence>
<dbReference type="Pfam" id="PF14787">
    <property type="entry name" value="zf-CCHC_5"/>
    <property type="match status" value="1"/>
</dbReference>
<feature type="region of interest" description="Disordered" evidence="5">
    <location>
        <begin position="37"/>
        <end position="93"/>
    </location>
</feature>
<evidence type="ECO:0000256" key="5">
    <source>
        <dbReference type="SAM" id="MobiDB-lite"/>
    </source>
</evidence>
<dbReference type="Proteomes" id="UP000314981">
    <property type="component" value="Chromosome 7"/>
</dbReference>
<dbReference type="GO" id="GO:0008270">
    <property type="term" value="F:zinc ion binding"/>
    <property type="evidence" value="ECO:0007669"/>
    <property type="project" value="UniProtKB-KW"/>
</dbReference>
<name>A0A4W2DPL7_BOBOX</name>
<dbReference type="PROSITE" id="PS50158">
    <property type="entry name" value="ZF_CCHC"/>
    <property type="match status" value="1"/>
</dbReference>
<feature type="domain" description="CCHC-type" evidence="6">
    <location>
        <begin position="453"/>
        <end position="468"/>
    </location>
</feature>
<dbReference type="Gene3D" id="1.10.375.10">
    <property type="entry name" value="Human Immunodeficiency Virus Type 1 Capsid Protein"/>
    <property type="match status" value="1"/>
</dbReference>
<keyword evidence="8" id="KW-1185">Reference proteome</keyword>
<keyword evidence="3" id="KW-0862">Zinc</keyword>
<feature type="region of interest" description="Disordered" evidence="5">
    <location>
        <begin position="113"/>
        <end position="166"/>
    </location>
</feature>
<evidence type="ECO:0000256" key="2">
    <source>
        <dbReference type="ARBA" id="ARBA00022771"/>
    </source>
</evidence>
<dbReference type="SUPFAM" id="SSF57756">
    <property type="entry name" value="Retrovirus zinc finger-like domains"/>
    <property type="match status" value="2"/>
</dbReference>
<keyword evidence="1" id="KW-0479">Metal-binding</keyword>
<feature type="compositionally biased region" description="Basic and acidic residues" evidence="5">
    <location>
        <begin position="37"/>
        <end position="48"/>
    </location>
</feature>
<keyword evidence="2 4" id="KW-0863">Zinc-finger</keyword>